<proteinExistence type="predicted"/>
<organism evidence="2 3">
    <name type="scientific">Chryseobacterium gambrini</name>
    <dbReference type="NCBI Taxonomy" id="373672"/>
    <lineage>
        <taxon>Bacteria</taxon>
        <taxon>Pseudomonadati</taxon>
        <taxon>Bacteroidota</taxon>
        <taxon>Flavobacteriia</taxon>
        <taxon>Flavobacteriales</taxon>
        <taxon>Weeksellaceae</taxon>
        <taxon>Chryseobacterium group</taxon>
        <taxon>Chryseobacterium</taxon>
    </lineage>
</organism>
<evidence type="ECO:0000256" key="1">
    <source>
        <dbReference type="SAM" id="SignalP"/>
    </source>
</evidence>
<reference evidence="2 3" key="1">
    <citation type="submission" date="2017-01" db="EMBL/GenBank/DDBJ databases">
        <authorList>
            <person name="Mah S.A."/>
            <person name="Swanson W.J."/>
            <person name="Moy G.W."/>
            <person name="Vacquier V.D."/>
        </authorList>
    </citation>
    <scope>NUCLEOTIDE SEQUENCE [LARGE SCALE GENOMIC DNA]</scope>
    <source>
        <strain evidence="2 3">DSM 18014</strain>
    </source>
</reference>
<keyword evidence="1" id="KW-0732">Signal</keyword>
<accession>A0A1N7LL97</accession>
<dbReference type="AlphaFoldDB" id="A0A1N7LL97"/>
<dbReference type="Pfam" id="PF11306">
    <property type="entry name" value="DUF3108"/>
    <property type="match status" value="1"/>
</dbReference>
<dbReference type="EMBL" id="FTOV01000002">
    <property type="protein sequence ID" value="SIS74577.1"/>
    <property type="molecule type" value="Genomic_DNA"/>
</dbReference>
<dbReference type="InterPro" id="IPR021457">
    <property type="entry name" value="DUF3108"/>
</dbReference>
<dbReference type="RefSeq" id="WP_076390784.1">
    <property type="nucleotide sequence ID" value="NZ_FTOV01000002.1"/>
</dbReference>
<dbReference type="STRING" id="373672.SAMN05421785_102319"/>
<feature type="signal peptide" evidence="1">
    <location>
        <begin position="1"/>
        <end position="17"/>
    </location>
</feature>
<protein>
    <submittedName>
        <fullName evidence="2">Uncharacterized protein</fullName>
    </submittedName>
</protein>
<dbReference type="Proteomes" id="UP000185781">
    <property type="component" value="Unassembled WGS sequence"/>
</dbReference>
<dbReference type="OrthoDB" id="756873at2"/>
<gene>
    <name evidence="2" type="ORF">SAMN05421785_102319</name>
</gene>
<feature type="chain" id="PRO_5011980884" evidence="1">
    <location>
        <begin position="18"/>
        <end position="240"/>
    </location>
</feature>
<sequence length="240" mass="27794">MRLFLILLIMSSAQFFAQKTIVPSNVKLESQYIKDEISDAVWYAAKGDQKIEIGKITSEVKKLDKNRLLLKTTVKMNQAPDKPWTDSTVVRISDFQPMYHSSYNMMRDMVIKFEKNKATGYYFDKKAQKKDIINEKISTEYFDSNAYPAIIRFMPLKENLSVEIPIFDYNPAAKKGVIKAYVENVIRGDLNGKKVWIVKTTDDIQDRKSVVTYYIDTSTRKVLKQEIDSDGRKIVMESVK</sequence>
<evidence type="ECO:0000313" key="3">
    <source>
        <dbReference type="Proteomes" id="UP000185781"/>
    </source>
</evidence>
<name>A0A1N7LL97_9FLAO</name>
<evidence type="ECO:0000313" key="2">
    <source>
        <dbReference type="EMBL" id="SIS74577.1"/>
    </source>
</evidence>